<proteinExistence type="predicted"/>
<evidence type="ECO:0000256" key="1">
    <source>
        <dbReference type="SAM" id="SignalP"/>
    </source>
</evidence>
<accession>A0ABS6YDV0</accession>
<keyword evidence="3" id="KW-1185">Reference proteome</keyword>
<keyword evidence="1" id="KW-0732">Signal</keyword>
<feature type="signal peptide" evidence="1">
    <location>
        <begin position="1"/>
        <end position="24"/>
    </location>
</feature>
<dbReference type="Proteomes" id="UP000788426">
    <property type="component" value="Unassembled WGS sequence"/>
</dbReference>
<organism evidence="2 3">
    <name type="scientific">Hoylesella nanceiensis</name>
    <dbReference type="NCBI Taxonomy" id="425941"/>
    <lineage>
        <taxon>Bacteria</taxon>
        <taxon>Pseudomonadati</taxon>
        <taxon>Bacteroidota</taxon>
        <taxon>Bacteroidia</taxon>
        <taxon>Bacteroidales</taxon>
        <taxon>Prevotellaceae</taxon>
        <taxon>Hoylesella</taxon>
    </lineage>
</organism>
<feature type="chain" id="PRO_5045482516" evidence="1">
    <location>
        <begin position="25"/>
        <end position="439"/>
    </location>
</feature>
<name>A0ABS6YDV0_9BACT</name>
<reference evidence="2 3" key="1">
    <citation type="submission" date="2021-07" db="EMBL/GenBank/DDBJ databases">
        <title>Genomic diversity and antimicrobial resistance of Prevotella spp. isolated from chronic lung disease airways.</title>
        <authorList>
            <person name="Webb K.A."/>
            <person name="Olagoke O.S."/>
            <person name="Baird T."/>
            <person name="Neill J."/>
            <person name="Pham A."/>
            <person name="Wells T.J."/>
            <person name="Ramsay K.A."/>
            <person name="Bell S.C."/>
            <person name="Sarovich D.S."/>
            <person name="Price E.P."/>
        </authorList>
    </citation>
    <scope>NUCLEOTIDE SEQUENCE [LARGE SCALE GENOMIC DNA]</scope>
    <source>
        <strain evidence="2 3">SCHI0011.S.12</strain>
    </source>
</reference>
<dbReference type="RefSeq" id="WP_219481815.1">
    <property type="nucleotide sequence ID" value="NZ_JAHXCT010000006.1"/>
</dbReference>
<dbReference type="EMBL" id="JAHXCT010000006">
    <property type="protein sequence ID" value="MBW4769752.1"/>
    <property type="molecule type" value="Genomic_DNA"/>
</dbReference>
<gene>
    <name evidence="2" type="ORF">KZO38_08280</name>
</gene>
<evidence type="ECO:0000313" key="2">
    <source>
        <dbReference type="EMBL" id="MBW4769752.1"/>
    </source>
</evidence>
<protein>
    <submittedName>
        <fullName evidence="2">Thioredoxin family protein</fullName>
    </submittedName>
</protein>
<comment type="caution">
    <text evidence="2">The sequence shown here is derived from an EMBL/GenBank/DDBJ whole genome shotgun (WGS) entry which is preliminary data.</text>
</comment>
<sequence>MIKRIYIQLLTIIALVCYAGSLSAENDSLSPSTIDRKVYVSISDTSAKCPVLVTNYGTSSIQSFEYTLSFEGKVIQTKAYTFPKPLGKMEGVTVEIDVPPHRQISKTMLELAITKVNGQPNSASIKSITFPRQTVKKVPHRRIVVEEYTRMSCQYCPRGLALMENLLNTYPNDVIGIVVHTSRDALHCQDYASKARDYSSRPTLVMNRNLFLPYHKANAEFEEEKAKGADMDIEISAKWDTEKENITVIPRVTFCLDREDAPYGFAYVLIEDGMSNPSWAQANAYSGRTVDSGITKELDFFINSPYELRGYMNNSVAIAAEGVTYPLRGYIQTPVIANKTQSHEYVFRNISRKTIIQDKAKLSVCVLLINLQTGQIENAAKCSIDDATATSIVPLSQNQPNIREIARYTIDGCRILTPQKGINIVKYSDGSVRKEVVTE</sequence>
<evidence type="ECO:0000313" key="3">
    <source>
        <dbReference type="Proteomes" id="UP000788426"/>
    </source>
</evidence>